<reference evidence="1" key="1">
    <citation type="submission" date="2018-01" db="EMBL/GenBank/DDBJ databases">
        <authorList>
            <person name="Chaillou S."/>
        </authorList>
    </citation>
    <scope>NUCLEOTIDE SEQUENCE [LARGE SCALE GENOMIC DNA]</scope>
    <source>
        <strain evidence="1">MFPC41A2801</strain>
    </source>
</reference>
<organism evidence="1 2">
    <name type="scientific">Latilactobacillus fuchuensis</name>
    <dbReference type="NCBI Taxonomy" id="164393"/>
    <lineage>
        <taxon>Bacteria</taxon>
        <taxon>Bacillati</taxon>
        <taxon>Bacillota</taxon>
        <taxon>Bacilli</taxon>
        <taxon>Lactobacillales</taxon>
        <taxon>Lactobacillaceae</taxon>
        <taxon>Latilactobacillus</taxon>
    </lineage>
</organism>
<proteinExistence type="predicted"/>
<dbReference type="AlphaFoldDB" id="A0A2N9DVP1"/>
<dbReference type="RefSeq" id="WP_025082376.1">
    <property type="nucleotide sequence ID" value="NZ_LT984417.1"/>
</dbReference>
<dbReference type="EMBL" id="OGVC01000018">
    <property type="protein sequence ID" value="SPC38594.1"/>
    <property type="molecule type" value="Genomic_DNA"/>
</dbReference>
<sequence>MGETVELPGNYERHIQLGKQAANQQNWATAIDHFEAAYALEQRFSLNILLASVLVENRQLAAALQLMQEKVADYLAEPDLIGFYIAVLLANKEFVEANELWQGVWPQMQQDAKQRVFWQTVKRSIERAQNRYREQQVPAIDKIQQKLYSIAGLPLTEQMQLLKLAKQLPQAEYLKGIQPVLVNPYVHPFVRSTIFEELVTLKIAQPIAVFWFDQVKTAIPNEIPLMETSPKIQAVQQAIQQTLADDPIFAEQVLVTSQLYLACLYPFENEVLVDSDEWTTLFLQELGLVPENQATIVSENSQAWFSKLQELVAKLMF</sequence>
<dbReference type="SUPFAM" id="SSF48452">
    <property type="entry name" value="TPR-like"/>
    <property type="match status" value="1"/>
</dbReference>
<name>A0A2N9DVP1_9LACO</name>
<dbReference type="Proteomes" id="UP000238739">
    <property type="component" value="Unassembled WGS sequence"/>
</dbReference>
<comment type="caution">
    <text evidence="1">The sequence shown here is derived from an EMBL/GenBank/DDBJ whole genome shotgun (WGS) entry which is preliminary data.</text>
</comment>
<dbReference type="InterPro" id="IPR011990">
    <property type="entry name" value="TPR-like_helical_dom_sf"/>
</dbReference>
<evidence type="ECO:0000313" key="2">
    <source>
        <dbReference type="Proteomes" id="UP000238739"/>
    </source>
</evidence>
<keyword evidence="2" id="KW-1185">Reference proteome</keyword>
<evidence type="ECO:0000313" key="1">
    <source>
        <dbReference type="EMBL" id="SPC38594.1"/>
    </source>
</evidence>
<evidence type="ECO:0008006" key="3">
    <source>
        <dbReference type="Google" id="ProtNLM"/>
    </source>
</evidence>
<accession>A0A2N9DVP1</accession>
<gene>
    <name evidence="1" type="ORF">LFUMFP_250096</name>
</gene>
<dbReference type="SUPFAM" id="SSF116965">
    <property type="entry name" value="Hypothetical protein MPN330"/>
    <property type="match status" value="1"/>
</dbReference>
<protein>
    <recommendedName>
        <fullName evidence="3">TPR repeat-containing protein</fullName>
    </recommendedName>
</protein>